<dbReference type="GO" id="GO:0003955">
    <property type="term" value="F:NAD(P)H dehydrogenase (quinone) activity"/>
    <property type="evidence" value="ECO:0007669"/>
    <property type="project" value="TreeGrafter"/>
</dbReference>
<dbReference type="EC" id="1.-.-.-" evidence="4"/>
<dbReference type="RefSeq" id="WP_350024037.1">
    <property type="nucleotide sequence ID" value="NZ_CP158490.1"/>
</dbReference>
<comment type="similarity">
    <text evidence="1">Belongs to the NAD(P)H dehydrogenase (quinone) family.</text>
</comment>
<dbReference type="Gene3D" id="3.40.50.360">
    <property type="match status" value="1"/>
</dbReference>
<dbReference type="InterPro" id="IPR051545">
    <property type="entry name" value="NAD(P)H_dehydrogenase_qn"/>
</dbReference>
<dbReference type="InterPro" id="IPR003680">
    <property type="entry name" value="Flavodoxin_fold"/>
</dbReference>
<gene>
    <name evidence="4" type="ORF">ABCR88_17625</name>
</gene>
<protein>
    <submittedName>
        <fullName evidence="4">NAD(P)H-dependent oxidoreductase</fullName>
        <ecNumber evidence="4">1.-.-.-</ecNumber>
    </submittedName>
</protein>
<evidence type="ECO:0000259" key="3">
    <source>
        <dbReference type="Pfam" id="PF02525"/>
    </source>
</evidence>
<reference evidence="4" key="1">
    <citation type="submission" date="2024-06" db="EMBL/GenBank/DDBJ databases">
        <authorList>
            <person name="Wu L."/>
        </authorList>
    </citation>
    <scope>NUCLEOTIDE SEQUENCE</scope>
    <source>
        <strain evidence="4">W17</strain>
    </source>
</reference>
<proteinExistence type="inferred from homology"/>
<evidence type="ECO:0000313" key="4">
    <source>
        <dbReference type="EMBL" id="XBY21336.1"/>
    </source>
</evidence>
<evidence type="ECO:0000256" key="2">
    <source>
        <dbReference type="ARBA" id="ARBA00023002"/>
    </source>
</evidence>
<evidence type="ECO:0000256" key="1">
    <source>
        <dbReference type="ARBA" id="ARBA00006252"/>
    </source>
</evidence>
<organism evidence="4">
    <name type="scientific">Pseudomonas sp. W17</name>
    <dbReference type="NCBI Taxonomy" id="3144407"/>
    <lineage>
        <taxon>Bacteria</taxon>
        <taxon>Pseudomonadati</taxon>
        <taxon>Pseudomonadota</taxon>
        <taxon>Gammaproteobacteria</taxon>
        <taxon>Pseudomonadales</taxon>
        <taxon>Pseudomonadaceae</taxon>
        <taxon>Pseudomonas</taxon>
    </lineage>
</organism>
<dbReference type="EMBL" id="CP158490">
    <property type="protein sequence ID" value="XBY21336.1"/>
    <property type="molecule type" value="Genomic_DNA"/>
</dbReference>
<sequence>MNILIIHAHPEPKSFNGAMTRTAVSTFEALGHNVQISDLYAMGWNATLHSNEFGDRADANYFDPSNEQEHAQANETVCREVELEQSKVAEADLVIFQFPMWWFSMPAILKGWVDRVFSRGFAYSSGRKYETGPLKGKRAMLSLTTGTASTLYEPNGVDGDLHHILWPIHNGILAYTGFTVLPPFAAWMPARVSQLQREQYLQDYVKHLSDLDELQPLFFHPRRDYDEHQQLKPGVIARSGVQWNPRAEQTFEEAASSFAQCRIEDEKNAQTARFNQINSSLEDPQ</sequence>
<dbReference type="Pfam" id="PF02525">
    <property type="entry name" value="Flavodoxin_2"/>
    <property type="match status" value="1"/>
</dbReference>
<accession>A0AAU7WM34</accession>
<keyword evidence="2 4" id="KW-0560">Oxidoreductase</keyword>
<dbReference type="PANTHER" id="PTHR10204:SF34">
    <property type="entry name" value="NAD(P)H DEHYDROGENASE [QUINONE] 1 ISOFORM 1"/>
    <property type="match status" value="1"/>
</dbReference>
<feature type="domain" description="Flavodoxin-like fold" evidence="3">
    <location>
        <begin position="1"/>
        <end position="208"/>
    </location>
</feature>
<dbReference type="AlphaFoldDB" id="A0AAU7WM34"/>
<dbReference type="GO" id="GO:0005829">
    <property type="term" value="C:cytosol"/>
    <property type="evidence" value="ECO:0007669"/>
    <property type="project" value="TreeGrafter"/>
</dbReference>
<dbReference type="SUPFAM" id="SSF52218">
    <property type="entry name" value="Flavoproteins"/>
    <property type="match status" value="1"/>
</dbReference>
<dbReference type="PANTHER" id="PTHR10204">
    <property type="entry name" value="NAD P H OXIDOREDUCTASE-RELATED"/>
    <property type="match status" value="1"/>
</dbReference>
<dbReference type="InterPro" id="IPR029039">
    <property type="entry name" value="Flavoprotein-like_sf"/>
</dbReference>
<name>A0AAU7WM34_9PSED</name>